<accession>A0A067T313</accession>
<evidence type="ECO:0000313" key="2">
    <source>
        <dbReference type="Proteomes" id="UP000027222"/>
    </source>
</evidence>
<dbReference type="PANTHER" id="PTHR35205">
    <property type="entry name" value="NB-ARC AND TPR DOMAIN PROTEIN"/>
    <property type="match status" value="1"/>
</dbReference>
<dbReference type="InterPro" id="IPR027417">
    <property type="entry name" value="P-loop_NTPase"/>
</dbReference>
<dbReference type="STRING" id="685588.A0A067T313"/>
<sequence>MAYLPEEWLIVFDNADGAPEVVEKFLPPGLKGNVLITSRNKALGCLTQFENALEIHDMKEQDAISLLLKASGGLDQSDQLLRESARKIVTELCCLPLAVAQAGAAIASGLCNIDDYLYLYSQKRQQLLSDSSFMGVSEYNRTVYSTWELSFKEIESRAQRNSKLNSVQVQAAQNAIFILEIFAFLHHTNIDRSIFINAAKGFRDDHAGKESSQVFKKNLKKIKNLGAKWFHSSSYHLDNEVQKVDKKLKRFLVG</sequence>
<protein>
    <recommendedName>
        <fullName evidence="3">NB-ARC domain-containing protein</fullName>
    </recommendedName>
</protein>
<dbReference type="PANTHER" id="PTHR35205:SF1">
    <property type="entry name" value="ZU5 DOMAIN-CONTAINING PROTEIN"/>
    <property type="match status" value="1"/>
</dbReference>
<proteinExistence type="predicted"/>
<dbReference type="OrthoDB" id="2941463at2759"/>
<evidence type="ECO:0008006" key="3">
    <source>
        <dbReference type="Google" id="ProtNLM"/>
    </source>
</evidence>
<dbReference type="EMBL" id="KL142383">
    <property type="protein sequence ID" value="KDR74329.1"/>
    <property type="molecule type" value="Genomic_DNA"/>
</dbReference>
<keyword evidence="2" id="KW-1185">Reference proteome</keyword>
<dbReference type="Proteomes" id="UP000027222">
    <property type="component" value="Unassembled WGS sequence"/>
</dbReference>
<name>A0A067T313_GALM3</name>
<organism evidence="1 2">
    <name type="scientific">Galerina marginata (strain CBS 339.88)</name>
    <dbReference type="NCBI Taxonomy" id="685588"/>
    <lineage>
        <taxon>Eukaryota</taxon>
        <taxon>Fungi</taxon>
        <taxon>Dikarya</taxon>
        <taxon>Basidiomycota</taxon>
        <taxon>Agaricomycotina</taxon>
        <taxon>Agaricomycetes</taxon>
        <taxon>Agaricomycetidae</taxon>
        <taxon>Agaricales</taxon>
        <taxon>Agaricineae</taxon>
        <taxon>Strophariaceae</taxon>
        <taxon>Galerina</taxon>
    </lineage>
</organism>
<feature type="non-terminal residue" evidence="1">
    <location>
        <position position="254"/>
    </location>
</feature>
<dbReference type="HOGENOM" id="CLU_1003059_0_0_1"/>
<reference evidence="2" key="1">
    <citation type="journal article" date="2014" name="Proc. Natl. Acad. Sci. U.S.A.">
        <title>Extensive sampling of basidiomycete genomes demonstrates inadequacy of the white-rot/brown-rot paradigm for wood decay fungi.</title>
        <authorList>
            <person name="Riley R."/>
            <person name="Salamov A.A."/>
            <person name="Brown D.W."/>
            <person name="Nagy L.G."/>
            <person name="Floudas D."/>
            <person name="Held B.W."/>
            <person name="Levasseur A."/>
            <person name="Lombard V."/>
            <person name="Morin E."/>
            <person name="Otillar R."/>
            <person name="Lindquist E.A."/>
            <person name="Sun H."/>
            <person name="LaButti K.M."/>
            <person name="Schmutz J."/>
            <person name="Jabbour D."/>
            <person name="Luo H."/>
            <person name="Baker S.E."/>
            <person name="Pisabarro A.G."/>
            <person name="Walton J.D."/>
            <person name="Blanchette R.A."/>
            <person name="Henrissat B."/>
            <person name="Martin F."/>
            <person name="Cullen D."/>
            <person name="Hibbett D.S."/>
            <person name="Grigoriev I.V."/>
        </authorList>
    </citation>
    <scope>NUCLEOTIDE SEQUENCE [LARGE SCALE GENOMIC DNA]</scope>
    <source>
        <strain evidence="2">CBS 339.88</strain>
    </source>
</reference>
<dbReference type="SUPFAM" id="SSF52540">
    <property type="entry name" value="P-loop containing nucleoside triphosphate hydrolases"/>
    <property type="match status" value="1"/>
</dbReference>
<gene>
    <name evidence="1" type="ORF">GALMADRAFT_1335039</name>
</gene>
<dbReference type="AlphaFoldDB" id="A0A067T313"/>
<evidence type="ECO:0000313" key="1">
    <source>
        <dbReference type="EMBL" id="KDR74329.1"/>
    </source>
</evidence>